<keyword evidence="9" id="KW-0677">Repeat</keyword>
<evidence type="ECO:0000256" key="7">
    <source>
        <dbReference type="ARBA" id="ARBA00022574"/>
    </source>
</evidence>
<comment type="pathway">
    <text evidence="3">tRNA modification; 5-methoxycarbonylmethyl-2-thiouridine-tRNA biosynthesis.</text>
</comment>
<dbReference type="EMBL" id="JASNQZ010000012">
    <property type="protein sequence ID" value="KAL0949764.1"/>
    <property type="molecule type" value="Genomic_DNA"/>
</dbReference>
<comment type="subcellular location">
    <subcellularLocation>
        <location evidence="2">Cytoplasm</location>
    </subcellularLocation>
    <subcellularLocation>
        <location evidence="1">Nucleus</location>
    </subcellularLocation>
</comment>
<evidence type="ECO:0000256" key="5">
    <source>
        <dbReference type="ARBA" id="ARBA00020267"/>
    </source>
</evidence>
<feature type="repeat" description="WD" evidence="11">
    <location>
        <begin position="191"/>
        <end position="228"/>
    </location>
</feature>
<dbReference type="InterPro" id="IPR019775">
    <property type="entry name" value="WD40_repeat_CS"/>
</dbReference>
<dbReference type="InterPro" id="IPR037289">
    <property type="entry name" value="Elp2"/>
</dbReference>
<dbReference type="PROSITE" id="PS00678">
    <property type="entry name" value="WD_REPEATS_1"/>
    <property type="match status" value="1"/>
</dbReference>
<evidence type="ECO:0000256" key="11">
    <source>
        <dbReference type="PROSITE-ProRule" id="PRU00221"/>
    </source>
</evidence>
<evidence type="ECO:0000256" key="10">
    <source>
        <dbReference type="ARBA" id="ARBA00023242"/>
    </source>
</evidence>
<evidence type="ECO:0000256" key="8">
    <source>
        <dbReference type="ARBA" id="ARBA00022694"/>
    </source>
</evidence>
<keyword evidence="7 11" id="KW-0853">WD repeat</keyword>
<gene>
    <name evidence="13" type="ORF">HGRIS_009803</name>
</gene>
<comment type="similarity">
    <text evidence="4">Belongs to the WD repeat ELP2 family.</text>
</comment>
<sequence length="819" mass="89274">MPIQHASNSELELGENDEMGVTYISASTNRHGYAADSSDDSLIAFGTANLLALWDASDERDPGISQTIPGHEGGITAVRFFTRSILISADDKGFLRVWRREPAKLGTAQALVMRRKCASTSNINIFALQEASEQASLTEVQTLSMSGKYPLSLALARLPHSNALILAVGSTDRNTHIFTRSESLFVKATTLPGHEDWVRALAFNVDHSDVLVLASGSQDATIRLWNIEPLATQSKRPIQSNTPKIEVSPDFLSDELLDAFEASLGDLAEGEEGGRQISLKRHMITVKSEQASSSQFSIMFDALLVGHEQGITSLCWRQPSSSTSSSQTKAVPTLLSTSTDSSVILWSPSEVVTAQPSSSIWVNRQRFGDIGGQRLGGFVGGLWSRSGKEVLAWGWSGGWRRWRCTAIDDANESWFELGAIGGHKGPVKGMSWSPKGEYLISAGVDQTTRIHGPVPIAEADADNSSAVAWHELARPQVHGYDLIDALFLSSLNFVSIADEKVVRVFEAPRNFVDIVEALKVVQYSEEEHNRPLGASVPPLGLSNKAMPEAGTRLSDPNNESPAARRPFEGELAATMLWPETEKVFGHGYESISLAVSTSKQLIATACKSTSPTHAVVRVYDTTKYQPIGEPLQGHTLTVTRIAFSPDDRHILSVSRDRTWMISELQDTGGYKPVAIDKSHARIIWDCAWSHEGDIFATASRDKTVKLWKPSVSGDASKWAAIATIKTKEAATAVDLSPADHQNRRRLAIGLESGEVLIYSSTADQTSDWKLDLTIEKNAAHVDHIHRLCWRPPQAGQPLYLASCSEDGSVKVTVVHLTDV</sequence>
<evidence type="ECO:0000256" key="2">
    <source>
        <dbReference type="ARBA" id="ARBA00004496"/>
    </source>
</evidence>
<evidence type="ECO:0000256" key="1">
    <source>
        <dbReference type="ARBA" id="ARBA00004123"/>
    </source>
</evidence>
<dbReference type="PANTHER" id="PTHR44111">
    <property type="entry name" value="ELONGATOR COMPLEX PROTEIN 2"/>
    <property type="match status" value="1"/>
</dbReference>
<evidence type="ECO:0000256" key="6">
    <source>
        <dbReference type="ARBA" id="ARBA00022490"/>
    </source>
</evidence>
<proteinExistence type="inferred from homology"/>
<evidence type="ECO:0000256" key="3">
    <source>
        <dbReference type="ARBA" id="ARBA00005043"/>
    </source>
</evidence>
<feature type="repeat" description="WD" evidence="11">
    <location>
        <begin position="420"/>
        <end position="450"/>
    </location>
</feature>
<keyword evidence="6" id="KW-0963">Cytoplasm</keyword>
<keyword evidence="8" id="KW-0819">tRNA processing</keyword>
<dbReference type="SMART" id="SM00320">
    <property type="entry name" value="WD40"/>
    <property type="match status" value="9"/>
</dbReference>
<dbReference type="Pfam" id="PF00400">
    <property type="entry name" value="WD40"/>
    <property type="match status" value="6"/>
</dbReference>
<keyword evidence="10" id="KW-0539">Nucleus</keyword>
<keyword evidence="14" id="KW-1185">Reference proteome</keyword>
<dbReference type="SUPFAM" id="SSF50998">
    <property type="entry name" value="Quinoprotein alcohol dehydrogenase-like"/>
    <property type="match status" value="1"/>
</dbReference>
<dbReference type="PROSITE" id="PS50294">
    <property type="entry name" value="WD_REPEATS_REGION"/>
    <property type="match status" value="2"/>
</dbReference>
<dbReference type="PROSITE" id="PS50082">
    <property type="entry name" value="WD_REPEATS_2"/>
    <property type="match status" value="4"/>
</dbReference>
<dbReference type="Proteomes" id="UP001556367">
    <property type="component" value="Unassembled WGS sequence"/>
</dbReference>
<comment type="caution">
    <text evidence="13">The sequence shown here is derived from an EMBL/GenBank/DDBJ whole genome shotgun (WGS) entry which is preliminary data.</text>
</comment>
<name>A0ABR3J2C1_9AGAR</name>
<dbReference type="SUPFAM" id="SSF50978">
    <property type="entry name" value="WD40 repeat-like"/>
    <property type="match status" value="2"/>
</dbReference>
<dbReference type="InterPro" id="IPR011047">
    <property type="entry name" value="Quinoprotein_ADH-like_sf"/>
</dbReference>
<evidence type="ECO:0000313" key="14">
    <source>
        <dbReference type="Proteomes" id="UP001556367"/>
    </source>
</evidence>
<reference evidence="14" key="1">
    <citation type="submission" date="2024-06" db="EMBL/GenBank/DDBJ databases">
        <title>Multi-omics analyses provide insights into the biosynthesis of the anticancer antibiotic pleurotin in Hohenbuehelia grisea.</title>
        <authorList>
            <person name="Weaver J.A."/>
            <person name="Alberti F."/>
        </authorList>
    </citation>
    <scope>NUCLEOTIDE SEQUENCE [LARGE SCALE GENOMIC DNA]</scope>
    <source>
        <strain evidence="14">T-177</strain>
    </source>
</reference>
<dbReference type="PANTHER" id="PTHR44111:SF1">
    <property type="entry name" value="ELONGATOR COMPLEX PROTEIN 2"/>
    <property type="match status" value="1"/>
</dbReference>
<dbReference type="InterPro" id="IPR001680">
    <property type="entry name" value="WD40_rpt"/>
</dbReference>
<evidence type="ECO:0000256" key="9">
    <source>
        <dbReference type="ARBA" id="ARBA00022737"/>
    </source>
</evidence>
<evidence type="ECO:0000313" key="13">
    <source>
        <dbReference type="EMBL" id="KAL0949764.1"/>
    </source>
</evidence>
<feature type="repeat" description="WD" evidence="11">
    <location>
        <begin position="631"/>
        <end position="658"/>
    </location>
</feature>
<feature type="repeat" description="WD" evidence="11">
    <location>
        <begin position="676"/>
        <end position="708"/>
    </location>
</feature>
<feature type="region of interest" description="Disordered" evidence="12">
    <location>
        <begin position="529"/>
        <end position="563"/>
    </location>
</feature>
<accession>A0ABR3J2C1</accession>
<dbReference type="InterPro" id="IPR015943">
    <property type="entry name" value="WD40/YVTN_repeat-like_dom_sf"/>
</dbReference>
<protein>
    <recommendedName>
        <fullName evidence="5">Elongator complex protein 2</fullName>
    </recommendedName>
</protein>
<dbReference type="InterPro" id="IPR036322">
    <property type="entry name" value="WD40_repeat_dom_sf"/>
</dbReference>
<organism evidence="13 14">
    <name type="scientific">Hohenbuehelia grisea</name>
    <dbReference type="NCBI Taxonomy" id="104357"/>
    <lineage>
        <taxon>Eukaryota</taxon>
        <taxon>Fungi</taxon>
        <taxon>Dikarya</taxon>
        <taxon>Basidiomycota</taxon>
        <taxon>Agaricomycotina</taxon>
        <taxon>Agaricomycetes</taxon>
        <taxon>Agaricomycetidae</taxon>
        <taxon>Agaricales</taxon>
        <taxon>Pleurotineae</taxon>
        <taxon>Pleurotaceae</taxon>
        <taxon>Hohenbuehelia</taxon>
    </lineage>
</organism>
<evidence type="ECO:0000256" key="12">
    <source>
        <dbReference type="SAM" id="MobiDB-lite"/>
    </source>
</evidence>
<evidence type="ECO:0000256" key="4">
    <source>
        <dbReference type="ARBA" id="ARBA00005881"/>
    </source>
</evidence>
<dbReference type="Gene3D" id="2.130.10.10">
    <property type="entry name" value="YVTN repeat-like/Quinoprotein amine dehydrogenase"/>
    <property type="match status" value="4"/>
</dbReference>